<dbReference type="HOGENOM" id="CLU_014298_2_0_11"/>
<evidence type="ECO:0000256" key="6">
    <source>
        <dbReference type="ARBA" id="ARBA00022670"/>
    </source>
</evidence>
<feature type="chain" id="PRO_5039090073" description="Aminopeptidase N" evidence="14">
    <location>
        <begin position="21"/>
        <end position="475"/>
    </location>
</feature>
<evidence type="ECO:0000259" key="15">
    <source>
        <dbReference type="Pfam" id="PF01433"/>
    </source>
</evidence>
<keyword evidence="7" id="KW-0479">Metal-binding</keyword>
<dbReference type="InterPro" id="IPR027268">
    <property type="entry name" value="Peptidase_M4/M1_CTD_sf"/>
</dbReference>
<evidence type="ECO:0000256" key="10">
    <source>
        <dbReference type="ARBA" id="ARBA00023049"/>
    </source>
</evidence>
<feature type="region of interest" description="Disordered" evidence="13">
    <location>
        <begin position="24"/>
        <end position="44"/>
    </location>
</feature>
<evidence type="ECO:0000256" key="3">
    <source>
        <dbReference type="ARBA" id="ARBA00010136"/>
    </source>
</evidence>
<evidence type="ECO:0000256" key="5">
    <source>
        <dbReference type="ARBA" id="ARBA00015611"/>
    </source>
</evidence>
<accession>H5XD47</accession>
<evidence type="ECO:0000313" key="17">
    <source>
        <dbReference type="EMBL" id="EHR63478.1"/>
    </source>
</evidence>
<dbReference type="InterPro" id="IPR001930">
    <property type="entry name" value="Peptidase_M1"/>
</dbReference>
<dbReference type="GO" id="GO:0008237">
    <property type="term" value="F:metallopeptidase activity"/>
    <property type="evidence" value="ECO:0007669"/>
    <property type="project" value="UniProtKB-KW"/>
</dbReference>
<feature type="domain" description="Aminopeptidase N-like N-terminal" evidence="16">
    <location>
        <begin position="57"/>
        <end position="230"/>
    </location>
</feature>
<dbReference type="PROSITE" id="PS51257">
    <property type="entry name" value="PROKAR_LIPOPROTEIN"/>
    <property type="match status" value="1"/>
</dbReference>
<comment type="similarity">
    <text evidence="3">Belongs to the peptidase M1 family.</text>
</comment>
<dbReference type="RefSeq" id="WP_005459784.1">
    <property type="nucleotide sequence ID" value="NZ_CM001440.1"/>
</dbReference>
<name>H5XD47_9PSEU</name>
<evidence type="ECO:0000259" key="16">
    <source>
        <dbReference type="Pfam" id="PF17900"/>
    </source>
</evidence>
<evidence type="ECO:0000256" key="8">
    <source>
        <dbReference type="ARBA" id="ARBA00022801"/>
    </source>
</evidence>
<dbReference type="eggNOG" id="COG0308">
    <property type="taxonomic scope" value="Bacteria"/>
</dbReference>
<keyword evidence="18" id="KW-1185">Reference proteome</keyword>
<dbReference type="GO" id="GO:0008270">
    <property type="term" value="F:zinc ion binding"/>
    <property type="evidence" value="ECO:0007669"/>
    <property type="project" value="InterPro"/>
</dbReference>
<sequence length="475" mass="52054">MVDRRAWMASLCGLACIVAACTSPQDPSEPAPAPTHGAAGIGDEYYPEAGNGGYDVDHYEVGVRYVPDSHQLTGDTTVTAHATQRLSRFNLDLRGFAVSSVEVDGRKAEFTREGDTELVITPSAPVAEGSVFTTRVRYEGKPVSADLGQLGGNGWYRSPSGGAFVFGEPQSASYWYPVNEHPRDKATFSVTATVPKGWTAVSVGTGGEPTTKGGWTTTTWSESDPVASYLTMFAVDRFDVETSTLEDGTPVRNVFAPGADDARDEAARTEEIVEYLASRFGDYPASTAGGVYLDNATGFALETQGTPTYPSGPNVELLVHEIAHQWYGNSVSVHSWADICLNECFASYATWLWAEDKEGADLDAFYRQRVEAMRGNHDFWSQPLYDMGAGNEFDAVYVKGPLAVHALRLRVGDEAFDRLLREWPAEHANGNASWEDFEKFAERVSGQELDEFFRAWFRGTEAPGDEHLYPEPPRR</sequence>
<comment type="cofactor">
    <cofactor evidence="2">
        <name>Zn(2+)</name>
        <dbReference type="ChEBI" id="CHEBI:29105"/>
    </cofactor>
</comment>
<evidence type="ECO:0000256" key="9">
    <source>
        <dbReference type="ARBA" id="ARBA00022833"/>
    </source>
</evidence>
<dbReference type="GO" id="GO:0016285">
    <property type="term" value="F:alanyl aminopeptidase activity"/>
    <property type="evidence" value="ECO:0007669"/>
    <property type="project" value="UniProtKB-EC"/>
</dbReference>
<dbReference type="AlphaFoldDB" id="H5XD47"/>
<evidence type="ECO:0000256" key="7">
    <source>
        <dbReference type="ARBA" id="ARBA00022723"/>
    </source>
</evidence>
<dbReference type="SUPFAM" id="SSF63737">
    <property type="entry name" value="Leukotriene A4 hydrolase N-terminal domain"/>
    <property type="match status" value="1"/>
</dbReference>
<dbReference type="GO" id="GO:0006508">
    <property type="term" value="P:proteolysis"/>
    <property type="evidence" value="ECO:0007669"/>
    <property type="project" value="UniProtKB-KW"/>
</dbReference>
<dbReference type="Gene3D" id="2.60.40.1730">
    <property type="entry name" value="tricorn interacting facor f3 domain"/>
    <property type="match status" value="1"/>
</dbReference>
<dbReference type="STRING" id="882082.SaccyDRAFT_4671"/>
<keyword evidence="17" id="KW-0031">Aminopeptidase</keyword>
<dbReference type="InterPro" id="IPR042097">
    <property type="entry name" value="Aminopeptidase_N-like_N_sf"/>
</dbReference>
<evidence type="ECO:0000256" key="14">
    <source>
        <dbReference type="SAM" id="SignalP"/>
    </source>
</evidence>
<keyword evidence="6" id="KW-0645">Protease</keyword>
<dbReference type="InterPro" id="IPR050344">
    <property type="entry name" value="Peptidase_M1_aminopeptidases"/>
</dbReference>
<evidence type="ECO:0000256" key="2">
    <source>
        <dbReference type="ARBA" id="ARBA00001947"/>
    </source>
</evidence>
<dbReference type="PANTHER" id="PTHR11533:SF297">
    <property type="entry name" value="AMINOPEPTIDASE N"/>
    <property type="match status" value="1"/>
</dbReference>
<keyword evidence="14" id="KW-0732">Signal</keyword>
<evidence type="ECO:0000256" key="12">
    <source>
        <dbReference type="ARBA" id="ARBA00031533"/>
    </source>
</evidence>
<feature type="domain" description="Peptidase M1 membrane alanine aminopeptidase" evidence="15">
    <location>
        <begin position="314"/>
        <end position="456"/>
    </location>
</feature>
<dbReference type="PRINTS" id="PR00756">
    <property type="entry name" value="ALADIPTASE"/>
</dbReference>
<dbReference type="Pfam" id="PF17900">
    <property type="entry name" value="Peptidase_M1_N"/>
    <property type="match status" value="1"/>
</dbReference>
<dbReference type="Gene3D" id="1.10.390.10">
    <property type="entry name" value="Neutral Protease Domain 2"/>
    <property type="match status" value="1"/>
</dbReference>
<dbReference type="Proteomes" id="UP000002791">
    <property type="component" value="Chromosome"/>
</dbReference>
<dbReference type="EC" id="3.4.11.2" evidence="4"/>
<dbReference type="InterPro" id="IPR014782">
    <property type="entry name" value="Peptidase_M1_dom"/>
</dbReference>
<evidence type="ECO:0000256" key="13">
    <source>
        <dbReference type="SAM" id="MobiDB-lite"/>
    </source>
</evidence>
<dbReference type="CDD" id="cd09603">
    <property type="entry name" value="M1_APN_like"/>
    <property type="match status" value="1"/>
</dbReference>
<dbReference type="SUPFAM" id="SSF55486">
    <property type="entry name" value="Metalloproteases ('zincins'), catalytic domain"/>
    <property type="match status" value="1"/>
</dbReference>
<dbReference type="OrthoDB" id="100605at2"/>
<keyword evidence="9" id="KW-0862">Zinc</keyword>
<evidence type="ECO:0000256" key="1">
    <source>
        <dbReference type="ARBA" id="ARBA00000098"/>
    </source>
</evidence>
<dbReference type="EMBL" id="CM001440">
    <property type="protein sequence ID" value="EHR63478.1"/>
    <property type="molecule type" value="Genomic_DNA"/>
</dbReference>
<reference evidence="17 18" key="1">
    <citation type="submission" date="2011-11" db="EMBL/GenBank/DDBJ databases">
        <title>The Noncontiguous Finished sequence of Saccharomonospora cyanea NA-134.</title>
        <authorList>
            <consortium name="US DOE Joint Genome Institute"/>
            <person name="Lucas S."/>
            <person name="Han J."/>
            <person name="Lapidus A."/>
            <person name="Cheng J.-F."/>
            <person name="Goodwin L."/>
            <person name="Pitluck S."/>
            <person name="Peters L."/>
            <person name="Ovchinnikova G."/>
            <person name="Lu M."/>
            <person name="Detter J.C."/>
            <person name="Han C."/>
            <person name="Tapia R."/>
            <person name="Land M."/>
            <person name="Hauser L."/>
            <person name="Kyrpides N."/>
            <person name="Ivanova N."/>
            <person name="Pagani I."/>
            <person name="Brambilla E.-M."/>
            <person name="Klenk H.-P."/>
            <person name="Woyke T."/>
        </authorList>
    </citation>
    <scope>NUCLEOTIDE SEQUENCE [LARGE SCALE GENOMIC DNA]</scope>
    <source>
        <strain evidence="17 18">NA-134</strain>
    </source>
</reference>
<evidence type="ECO:0000256" key="4">
    <source>
        <dbReference type="ARBA" id="ARBA00012564"/>
    </source>
</evidence>
<dbReference type="InterPro" id="IPR045357">
    <property type="entry name" value="Aminopeptidase_N-like_N"/>
</dbReference>
<dbReference type="Pfam" id="PF01433">
    <property type="entry name" value="Peptidase_M1"/>
    <property type="match status" value="1"/>
</dbReference>
<gene>
    <name evidence="17" type="ORF">SaccyDRAFT_4671</name>
</gene>
<keyword evidence="10" id="KW-0482">Metalloprotease</keyword>
<dbReference type="PANTHER" id="PTHR11533">
    <property type="entry name" value="PROTEASE M1 ZINC METALLOPROTEASE"/>
    <property type="match status" value="1"/>
</dbReference>
<evidence type="ECO:0000313" key="18">
    <source>
        <dbReference type="Proteomes" id="UP000002791"/>
    </source>
</evidence>
<comment type="catalytic activity">
    <reaction evidence="1">
        <text>Release of an N-terminal amino acid, Xaa-|-Yaa- from a peptide, amide or arylamide. Xaa is preferably Ala, but may be most amino acids including Pro (slow action). When a terminal hydrophobic residue is followed by a prolyl residue, the two may be released as an intact Xaa-Pro dipeptide.</text>
        <dbReference type="EC" id="3.4.11.2"/>
    </reaction>
</comment>
<keyword evidence="8" id="KW-0378">Hydrolase</keyword>
<evidence type="ECO:0000256" key="11">
    <source>
        <dbReference type="ARBA" id="ARBA00029811"/>
    </source>
</evidence>
<protein>
    <recommendedName>
        <fullName evidence="5">Aminopeptidase N</fullName>
        <ecNumber evidence="4">3.4.11.2</ecNumber>
    </recommendedName>
    <alternativeName>
        <fullName evidence="11">Alanine aminopeptidase</fullName>
    </alternativeName>
    <alternativeName>
        <fullName evidence="12">Lysyl aminopeptidase</fullName>
    </alternativeName>
</protein>
<proteinExistence type="inferred from homology"/>
<organism evidence="17 18">
    <name type="scientific">Saccharomonospora cyanea NA-134</name>
    <dbReference type="NCBI Taxonomy" id="882082"/>
    <lineage>
        <taxon>Bacteria</taxon>
        <taxon>Bacillati</taxon>
        <taxon>Actinomycetota</taxon>
        <taxon>Actinomycetes</taxon>
        <taxon>Pseudonocardiales</taxon>
        <taxon>Pseudonocardiaceae</taxon>
        <taxon>Saccharomonospora</taxon>
    </lineage>
</organism>
<feature type="signal peptide" evidence="14">
    <location>
        <begin position="1"/>
        <end position="20"/>
    </location>
</feature>